<dbReference type="InterPro" id="IPR018389">
    <property type="entry name" value="DctP_fam"/>
</dbReference>
<dbReference type="InterPro" id="IPR038404">
    <property type="entry name" value="TRAP_DctP_sf"/>
</dbReference>
<feature type="chain" id="PRO_5039494919" evidence="6">
    <location>
        <begin position="21"/>
        <end position="345"/>
    </location>
</feature>
<feature type="binding site" evidence="5">
    <location>
        <position position="107"/>
    </location>
    <ligand>
        <name>N-acetyl-beta-neuraminate</name>
        <dbReference type="ChEBI" id="CHEBI:58705"/>
    </ligand>
</feature>
<reference evidence="7 8" key="1">
    <citation type="submission" date="2016-10" db="EMBL/GenBank/DDBJ databases">
        <authorList>
            <person name="de Groot N.N."/>
        </authorList>
    </citation>
    <scope>NUCLEOTIDE SEQUENCE [LARGE SCALE GENOMIC DNA]</scope>
    <source>
        <strain evidence="7 8">DSM 18346</strain>
    </source>
</reference>
<evidence type="ECO:0000256" key="3">
    <source>
        <dbReference type="ARBA" id="ARBA00022448"/>
    </source>
</evidence>
<dbReference type="STRING" id="393762.SAMN05660472_01069"/>
<evidence type="ECO:0000256" key="5">
    <source>
        <dbReference type="PIRSR" id="PIRSR006470-1"/>
    </source>
</evidence>
<feature type="signal peptide" evidence="6">
    <location>
        <begin position="1"/>
        <end position="20"/>
    </location>
</feature>
<keyword evidence="7" id="KW-0675">Receptor</keyword>
<comment type="subcellular location">
    <subcellularLocation>
        <location evidence="1">Cell envelope</location>
    </subcellularLocation>
</comment>
<evidence type="ECO:0000256" key="6">
    <source>
        <dbReference type="SAM" id="SignalP"/>
    </source>
</evidence>
<accession>A0A1G9A606</accession>
<evidence type="ECO:0000256" key="4">
    <source>
        <dbReference type="ARBA" id="ARBA00022729"/>
    </source>
</evidence>
<dbReference type="RefSeq" id="WP_090551299.1">
    <property type="nucleotide sequence ID" value="NZ_FNFP01000001.1"/>
</dbReference>
<dbReference type="Pfam" id="PF03480">
    <property type="entry name" value="DctP"/>
    <property type="match status" value="1"/>
</dbReference>
<dbReference type="NCBIfam" id="TIGR00787">
    <property type="entry name" value="dctP"/>
    <property type="match status" value="1"/>
</dbReference>
<dbReference type="NCBIfam" id="NF037995">
    <property type="entry name" value="TRAP_S1"/>
    <property type="match status" value="1"/>
</dbReference>
<dbReference type="AlphaFoldDB" id="A0A1G9A606"/>
<proteinExistence type="inferred from homology"/>
<protein>
    <submittedName>
        <fullName evidence="7">Tripartite ATP-independent transporter solute receptor, DctP family</fullName>
    </submittedName>
</protein>
<dbReference type="EMBL" id="FNFP01000001">
    <property type="protein sequence ID" value="SDK22728.1"/>
    <property type="molecule type" value="Genomic_DNA"/>
</dbReference>
<gene>
    <name evidence="7" type="ORF">SAMN05660472_01069</name>
</gene>
<name>A0A1G9A606_9FIRM</name>
<comment type="similarity">
    <text evidence="2">Belongs to the bacterial solute-binding protein 7 family.</text>
</comment>
<dbReference type="Proteomes" id="UP000198718">
    <property type="component" value="Unassembled WGS sequence"/>
</dbReference>
<keyword evidence="8" id="KW-1185">Reference proteome</keyword>
<evidence type="ECO:0000313" key="7">
    <source>
        <dbReference type="EMBL" id="SDK22728.1"/>
    </source>
</evidence>
<feature type="binding site" evidence="5">
    <location>
        <position position="187"/>
    </location>
    <ligand>
        <name>N-acetyl-beta-neuraminate</name>
        <dbReference type="ChEBI" id="CHEBI:58705"/>
    </ligand>
</feature>
<sequence>MKKRLGILLLCLMVVLSLVGCGTNTSQEAVDVDSGEVEVGESYVLKFGMVAGTQSNEYKAVQKLVEEVKEKSDGRLTIEIFPESQLGDDRAMLEQLEGGALDLTLAETGRFGIWVPRAEILGASYIVDSFEHLQRVIYETDFGKELHEELINKHNWRVIGTGYNGTRQTSSNRAINSIDDMKGLKIRVPNHQPLLEYAEFVGATPTPMAFTEVYLALQTNAVDAQENPLSTIKAVKFYEVQDYLAITNHTINDVNYIVSEHTWNKLPNDLQAILKDATVEAAVYHTSLFVNEEKELIEYFEGEGVTVTKPDLAPFKEAVAKSYQRYIDDIGDEAQKVLDAIESVR</sequence>
<dbReference type="Gene3D" id="3.40.190.170">
    <property type="entry name" value="Bacterial extracellular solute-binding protein, family 7"/>
    <property type="match status" value="1"/>
</dbReference>
<dbReference type="GO" id="GO:0030288">
    <property type="term" value="C:outer membrane-bounded periplasmic space"/>
    <property type="evidence" value="ECO:0007669"/>
    <property type="project" value="InterPro"/>
</dbReference>
<feature type="binding site" evidence="5">
    <location>
        <position position="227"/>
    </location>
    <ligand>
        <name>N-acetyl-beta-neuraminate</name>
        <dbReference type="ChEBI" id="CHEBI:58705"/>
    </ligand>
</feature>
<evidence type="ECO:0000256" key="2">
    <source>
        <dbReference type="ARBA" id="ARBA00009023"/>
    </source>
</evidence>
<keyword evidence="3" id="KW-0813">Transport</keyword>
<dbReference type="OrthoDB" id="9815946at2"/>
<dbReference type="PANTHER" id="PTHR33376:SF4">
    <property type="entry name" value="SIALIC ACID-BINDING PERIPLASMIC PROTEIN SIAP"/>
    <property type="match status" value="1"/>
</dbReference>
<dbReference type="PANTHER" id="PTHR33376">
    <property type="match status" value="1"/>
</dbReference>
<dbReference type="PIRSF" id="PIRSF006470">
    <property type="entry name" value="DctB"/>
    <property type="match status" value="1"/>
</dbReference>
<evidence type="ECO:0000313" key="8">
    <source>
        <dbReference type="Proteomes" id="UP000198718"/>
    </source>
</evidence>
<dbReference type="GO" id="GO:0055085">
    <property type="term" value="P:transmembrane transport"/>
    <property type="evidence" value="ECO:0007669"/>
    <property type="project" value="InterPro"/>
</dbReference>
<dbReference type="PROSITE" id="PS51257">
    <property type="entry name" value="PROKAR_LIPOPROTEIN"/>
    <property type="match status" value="1"/>
</dbReference>
<feature type="binding site" evidence="5">
    <location>
        <position position="167"/>
    </location>
    <ligand>
        <name>N-acetyl-beta-neuraminate</name>
        <dbReference type="ChEBI" id="CHEBI:58705"/>
    </ligand>
</feature>
<organism evidence="7 8">
    <name type="scientific">Natronincola ferrireducens</name>
    <dbReference type="NCBI Taxonomy" id="393762"/>
    <lineage>
        <taxon>Bacteria</taxon>
        <taxon>Bacillati</taxon>
        <taxon>Bacillota</taxon>
        <taxon>Clostridia</taxon>
        <taxon>Peptostreptococcales</taxon>
        <taxon>Natronincolaceae</taxon>
        <taxon>Natronincola</taxon>
    </lineage>
</organism>
<keyword evidence="4 6" id="KW-0732">Signal</keyword>
<dbReference type="InterPro" id="IPR004682">
    <property type="entry name" value="TRAP_DctP"/>
</dbReference>
<dbReference type="CDD" id="cd13672">
    <property type="entry name" value="PBP2_TRAP_Siap"/>
    <property type="match status" value="1"/>
</dbReference>
<evidence type="ECO:0000256" key="1">
    <source>
        <dbReference type="ARBA" id="ARBA00004196"/>
    </source>
</evidence>